<gene>
    <name evidence="11" type="ORF">ZOSMA_120G00380</name>
</gene>
<dbReference type="Proteomes" id="UP000036987">
    <property type="component" value="Unassembled WGS sequence"/>
</dbReference>
<keyword evidence="9" id="KW-0325">Glycoprotein</keyword>
<comment type="pathway">
    <text evidence="2">Glycolipid biosynthesis; glycosylphosphatidylinositol-anchor biosynthesis.</text>
</comment>
<sequence length="300" mass="33719">METKNKKDDEKGLWTKESKKCHIYLLFLSILIIHTVAISLFTRGFLLTRTELSSSFSSCDDNINESPPSPCYTTPPNSTKDQCWTNPSVDRIVIIVLDALRIDFVAPSTFFDDAEMRPWMDKLTVLQKLAATSPSSARLFKAIADPPTTSLQRLKGLTTGGLPTFIDIGNSFGAPAIVEDNLIYQLAKNGKRVLMMGDDTWLQLFPDHFNKSYPYPSFNVKDLDTVDDGCIEHLLPSLYNDDWDVLIAHFLGVDHAGHIFGVDSAPMIQKLEQYNSVLEVTYLNFSYELIFLLLVIGILL</sequence>
<evidence type="ECO:0000256" key="4">
    <source>
        <dbReference type="ARBA" id="ARBA00022679"/>
    </source>
</evidence>
<dbReference type="OMA" id="HAGHIYL"/>
<dbReference type="InterPro" id="IPR039524">
    <property type="entry name" value="PIGO/GPI13"/>
</dbReference>
<dbReference type="PANTHER" id="PTHR23071">
    <property type="entry name" value="PHOSPHATIDYLINOSITOL GLYCAN"/>
    <property type="match status" value="1"/>
</dbReference>
<comment type="subcellular location">
    <subcellularLocation>
        <location evidence="1">Endoplasmic reticulum membrane</location>
        <topology evidence="1">Multi-pass membrane protein</topology>
    </subcellularLocation>
</comment>
<feature type="transmembrane region" description="Helical" evidence="10">
    <location>
        <begin position="21"/>
        <end position="41"/>
    </location>
</feature>
<evidence type="ECO:0000256" key="10">
    <source>
        <dbReference type="SAM" id="Phobius"/>
    </source>
</evidence>
<keyword evidence="7 10" id="KW-1133">Transmembrane helix</keyword>
<dbReference type="InterPro" id="IPR037675">
    <property type="entry name" value="PIG-O_N"/>
</dbReference>
<evidence type="ECO:0000256" key="1">
    <source>
        <dbReference type="ARBA" id="ARBA00004477"/>
    </source>
</evidence>
<keyword evidence="4" id="KW-0808">Transferase</keyword>
<dbReference type="SUPFAM" id="SSF53649">
    <property type="entry name" value="Alkaline phosphatase-like"/>
    <property type="match status" value="1"/>
</dbReference>
<keyword evidence="5 10" id="KW-0812">Transmembrane</keyword>
<dbReference type="AlphaFoldDB" id="A0A0K9Q0V2"/>
<evidence type="ECO:0008006" key="13">
    <source>
        <dbReference type="Google" id="ProtNLM"/>
    </source>
</evidence>
<keyword evidence="3" id="KW-0337">GPI-anchor biosynthesis</keyword>
<keyword evidence="6" id="KW-0256">Endoplasmic reticulum</keyword>
<evidence type="ECO:0000256" key="6">
    <source>
        <dbReference type="ARBA" id="ARBA00022824"/>
    </source>
</evidence>
<dbReference type="GO" id="GO:0005789">
    <property type="term" value="C:endoplasmic reticulum membrane"/>
    <property type="evidence" value="ECO:0007669"/>
    <property type="project" value="UniProtKB-SubCell"/>
</dbReference>
<proteinExistence type="predicted"/>
<reference evidence="12" key="1">
    <citation type="journal article" date="2016" name="Nature">
        <title>The genome of the seagrass Zostera marina reveals angiosperm adaptation to the sea.</title>
        <authorList>
            <person name="Olsen J.L."/>
            <person name="Rouze P."/>
            <person name="Verhelst B."/>
            <person name="Lin Y.-C."/>
            <person name="Bayer T."/>
            <person name="Collen J."/>
            <person name="Dattolo E."/>
            <person name="De Paoli E."/>
            <person name="Dittami S."/>
            <person name="Maumus F."/>
            <person name="Michel G."/>
            <person name="Kersting A."/>
            <person name="Lauritano C."/>
            <person name="Lohaus R."/>
            <person name="Toepel M."/>
            <person name="Tonon T."/>
            <person name="Vanneste K."/>
            <person name="Amirebrahimi M."/>
            <person name="Brakel J."/>
            <person name="Bostroem C."/>
            <person name="Chovatia M."/>
            <person name="Grimwood J."/>
            <person name="Jenkins J.W."/>
            <person name="Jueterbock A."/>
            <person name="Mraz A."/>
            <person name="Stam W.T."/>
            <person name="Tice H."/>
            <person name="Bornberg-Bauer E."/>
            <person name="Green P.J."/>
            <person name="Pearson G.A."/>
            <person name="Procaccini G."/>
            <person name="Duarte C.M."/>
            <person name="Schmutz J."/>
            <person name="Reusch T.B.H."/>
            <person name="Van de Peer Y."/>
        </authorList>
    </citation>
    <scope>NUCLEOTIDE SEQUENCE [LARGE SCALE GENOMIC DNA]</scope>
    <source>
        <strain evidence="12">cv. Finnish</strain>
    </source>
</reference>
<dbReference type="PANTHER" id="PTHR23071:SF1">
    <property type="entry name" value="GPI ETHANOLAMINE PHOSPHATE TRANSFERASE 3"/>
    <property type="match status" value="1"/>
</dbReference>
<dbReference type="GO" id="GO:0006506">
    <property type="term" value="P:GPI anchor biosynthetic process"/>
    <property type="evidence" value="ECO:0007669"/>
    <property type="project" value="UniProtKB-UniPathway"/>
</dbReference>
<dbReference type="Gene3D" id="3.40.720.10">
    <property type="entry name" value="Alkaline Phosphatase, subunit A"/>
    <property type="match status" value="1"/>
</dbReference>
<dbReference type="CDD" id="cd16023">
    <property type="entry name" value="GPI_EPT_3"/>
    <property type="match status" value="1"/>
</dbReference>
<evidence type="ECO:0000256" key="3">
    <source>
        <dbReference type="ARBA" id="ARBA00022502"/>
    </source>
</evidence>
<evidence type="ECO:0000313" key="11">
    <source>
        <dbReference type="EMBL" id="KMZ74946.1"/>
    </source>
</evidence>
<dbReference type="UniPathway" id="UPA00196"/>
<protein>
    <recommendedName>
        <fullName evidence="13">GPI ethanolamine phosphate transferase 3</fullName>
    </recommendedName>
</protein>
<evidence type="ECO:0000256" key="7">
    <source>
        <dbReference type="ARBA" id="ARBA00022989"/>
    </source>
</evidence>
<evidence type="ECO:0000256" key="5">
    <source>
        <dbReference type="ARBA" id="ARBA00022692"/>
    </source>
</evidence>
<dbReference type="EMBL" id="LFYR01000223">
    <property type="protein sequence ID" value="KMZ74946.1"/>
    <property type="molecule type" value="Genomic_DNA"/>
</dbReference>
<keyword evidence="8 10" id="KW-0472">Membrane</keyword>
<organism evidence="11 12">
    <name type="scientific">Zostera marina</name>
    <name type="common">Eelgrass</name>
    <dbReference type="NCBI Taxonomy" id="29655"/>
    <lineage>
        <taxon>Eukaryota</taxon>
        <taxon>Viridiplantae</taxon>
        <taxon>Streptophyta</taxon>
        <taxon>Embryophyta</taxon>
        <taxon>Tracheophyta</taxon>
        <taxon>Spermatophyta</taxon>
        <taxon>Magnoliopsida</taxon>
        <taxon>Liliopsida</taxon>
        <taxon>Zosteraceae</taxon>
        <taxon>Zostera</taxon>
    </lineage>
</organism>
<keyword evidence="12" id="KW-1185">Reference proteome</keyword>
<dbReference type="OrthoDB" id="272139at2759"/>
<comment type="caution">
    <text evidence="11">The sequence shown here is derived from an EMBL/GenBank/DDBJ whole genome shotgun (WGS) entry which is preliminary data.</text>
</comment>
<evidence type="ECO:0000256" key="8">
    <source>
        <dbReference type="ARBA" id="ARBA00023136"/>
    </source>
</evidence>
<evidence type="ECO:0000313" key="12">
    <source>
        <dbReference type="Proteomes" id="UP000036987"/>
    </source>
</evidence>
<evidence type="ECO:0000256" key="9">
    <source>
        <dbReference type="ARBA" id="ARBA00023180"/>
    </source>
</evidence>
<name>A0A0K9Q0V2_ZOSMR</name>
<evidence type="ECO:0000256" key="2">
    <source>
        <dbReference type="ARBA" id="ARBA00004687"/>
    </source>
</evidence>
<dbReference type="InterPro" id="IPR017850">
    <property type="entry name" value="Alkaline_phosphatase_core_sf"/>
</dbReference>
<accession>A0A0K9Q0V2</accession>
<dbReference type="STRING" id="29655.A0A0K9Q0V2"/>
<dbReference type="GO" id="GO:0051377">
    <property type="term" value="F:mannose-ethanolamine phosphotransferase activity"/>
    <property type="evidence" value="ECO:0007669"/>
    <property type="project" value="InterPro"/>
</dbReference>